<accession>A0A1M5XRB0</accession>
<proteinExistence type="predicted"/>
<name>A0A1M5XRB0_9RHOB</name>
<dbReference type="SUPFAM" id="SSF55811">
    <property type="entry name" value="Nudix"/>
    <property type="match status" value="1"/>
</dbReference>
<evidence type="ECO:0000256" key="1">
    <source>
        <dbReference type="ARBA" id="ARBA00001946"/>
    </source>
</evidence>
<evidence type="ECO:0000256" key="2">
    <source>
        <dbReference type="ARBA" id="ARBA00022801"/>
    </source>
</evidence>
<keyword evidence="5" id="KW-1185">Reference proteome</keyword>
<dbReference type="InterPro" id="IPR015797">
    <property type="entry name" value="NUDIX_hydrolase-like_dom_sf"/>
</dbReference>
<dbReference type="InterPro" id="IPR020084">
    <property type="entry name" value="NUDIX_hydrolase_CS"/>
</dbReference>
<protein>
    <submittedName>
        <fullName evidence="4">8-oxo-dGTP diphosphatase</fullName>
    </submittedName>
</protein>
<gene>
    <name evidence="4" type="ORF">SAMN05443551_4081</name>
</gene>
<comment type="cofactor">
    <cofactor evidence="1">
        <name>Mg(2+)</name>
        <dbReference type="ChEBI" id="CHEBI:18420"/>
    </cofactor>
</comment>
<feature type="domain" description="Nudix hydrolase" evidence="3">
    <location>
        <begin position="2"/>
        <end position="129"/>
    </location>
</feature>
<dbReference type="RefSeq" id="WP_072779938.1">
    <property type="nucleotide sequence ID" value="NZ_FQXC01000008.1"/>
</dbReference>
<dbReference type="PROSITE" id="PS51462">
    <property type="entry name" value="NUDIX"/>
    <property type="match status" value="1"/>
</dbReference>
<organism evidence="4 5">
    <name type="scientific">Marivita hallyeonensis</name>
    <dbReference type="NCBI Taxonomy" id="996342"/>
    <lineage>
        <taxon>Bacteria</taxon>
        <taxon>Pseudomonadati</taxon>
        <taxon>Pseudomonadota</taxon>
        <taxon>Alphaproteobacteria</taxon>
        <taxon>Rhodobacterales</taxon>
        <taxon>Roseobacteraceae</taxon>
        <taxon>Marivita</taxon>
    </lineage>
</organism>
<dbReference type="GO" id="GO:0016787">
    <property type="term" value="F:hydrolase activity"/>
    <property type="evidence" value="ECO:0007669"/>
    <property type="project" value="UniProtKB-KW"/>
</dbReference>
<dbReference type="Pfam" id="PF00293">
    <property type="entry name" value="NUDIX"/>
    <property type="match status" value="1"/>
</dbReference>
<keyword evidence="2" id="KW-0378">Hydrolase</keyword>
<dbReference type="PROSITE" id="PS00893">
    <property type="entry name" value="NUDIX_BOX"/>
    <property type="match status" value="1"/>
</dbReference>
<reference evidence="4 5" key="1">
    <citation type="submission" date="2016-11" db="EMBL/GenBank/DDBJ databases">
        <authorList>
            <person name="Jaros S."/>
            <person name="Januszkiewicz K."/>
            <person name="Wedrychowicz H."/>
        </authorList>
    </citation>
    <scope>NUCLEOTIDE SEQUENCE [LARGE SCALE GENOMIC DNA]</scope>
    <source>
        <strain evidence="4 5">DSM 29431</strain>
    </source>
</reference>
<sequence>MTEFGGAKLILFIGPQIVVLKRDHTPGIPWPGRLDLPGGGREGDETAEACVLRETHEEIGLRLEHDHLVWRARYKRGVFFASHLPDGADRDIVFGGEGLGWHLMLPQSFISHRDAVPHFAMMVQRYVTTRPQD</sequence>
<dbReference type="Proteomes" id="UP000184221">
    <property type="component" value="Unassembled WGS sequence"/>
</dbReference>
<dbReference type="Gene3D" id="3.90.79.10">
    <property type="entry name" value="Nucleoside Triphosphate Pyrophosphohydrolase"/>
    <property type="match status" value="1"/>
</dbReference>
<dbReference type="InterPro" id="IPR000086">
    <property type="entry name" value="NUDIX_hydrolase_dom"/>
</dbReference>
<dbReference type="STRING" id="996342.SAMN05443551_4081"/>
<evidence type="ECO:0000313" key="5">
    <source>
        <dbReference type="Proteomes" id="UP000184221"/>
    </source>
</evidence>
<dbReference type="EMBL" id="FQXC01000008">
    <property type="protein sequence ID" value="SHI02367.1"/>
    <property type="molecule type" value="Genomic_DNA"/>
</dbReference>
<dbReference type="AlphaFoldDB" id="A0A1M5XRB0"/>
<evidence type="ECO:0000313" key="4">
    <source>
        <dbReference type="EMBL" id="SHI02367.1"/>
    </source>
</evidence>
<evidence type="ECO:0000259" key="3">
    <source>
        <dbReference type="PROSITE" id="PS51462"/>
    </source>
</evidence>